<evidence type="ECO:0000256" key="2">
    <source>
        <dbReference type="ARBA" id="ARBA00022679"/>
    </source>
</evidence>
<dbReference type="AlphaFoldDB" id="R7VD94"/>
<protein>
    <recommendedName>
        <fullName evidence="4">Carbohydrate kinase FGGY N-terminal domain-containing protein</fullName>
    </recommendedName>
</protein>
<evidence type="ECO:0000313" key="7">
    <source>
        <dbReference type="Proteomes" id="UP000014760"/>
    </source>
</evidence>
<reference evidence="7" key="1">
    <citation type="submission" date="2012-12" db="EMBL/GenBank/DDBJ databases">
        <authorList>
            <person name="Hellsten U."/>
            <person name="Grimwood J."/>
            <person name="Chapman J.A."/>
            <person name="Shapiro H."/>
            <person name="Aerts A."/>
            <person name="Otillar R.P."/>
            <person name="Terry A.Y."/>
            <person name="Boore J.L."/>
            <person name="Simakov O."/>
            <person name="Marletaz F."/>
            <person name="Cho S.-J."/>
            <person name="Edsinger-Gonzales E."/>
            <person name="Havlak P."/>
            <person name="Kuo D.-H."/>
            <person name="Larsson T."/>
            <person name="Lv J."/>
            <person name="Arendt D."/>
            <person name="Savage R."/>
            <person name="Osoegawa K."/>
            <person name="de Jong P."/>
            <person name="Lindberg D.R."/>
            <person name="Seaver E.C."/>
            <person name="Weisblat D.A."/>
            <person name="Putnam N.H."/>
            <person name="Grigoriev I.V."/>
            <person name="Rokhsar D.S."/>
        </authorList>
    </citation>
    <scope>NUCLEOTIDE SEQUENCE</scope>
    <source>
        <strain evidence="7">I ESC-2004</strain>
    </source>
</reference>
<keyword evidence="3" id="KW-0418">Kinase</keyword>
<reference evidence="5 7" key="2">
    <citation type="journal article" date="2013" name="Nature">
        <title>Insights into bilaterian evolution from three spiralian genomes.</title>
        <authorList>
            <person name="Simakov O."/>
            <person name="Marletaz F."/>
            <person name="Cho S.J."/>
            <person name="Edsinger-Gonzales E."/>
            <person name="Havlak P."/>
            <person name="Hellsten U."/>
            <person name="Kuo D.H."/>
            <person name="Larsson T."/>
            <person name="Lv J."/>
            <person name="Arendt D."/>
            <person name="Savage R."/>
            <person name="Osoegawa K."/>
            <person name="de Jong P."/>
            <person name="Grimwood J."/>
            <person name="Chapman J.A."/>
            <person name="Shapiro H."/>
            <person name="Aerts A."/>
            <person name="Otillar R.P."/>
            <person name="Terry A.Y."/>
            <person name="Boore J.L."/>
            <person name="Grigoriev I.V."/>
            <person name="Lindberg D.R."/>
            <person name="Seaver E.C."/>
            <person name="Weisblat D.A."/>
            <person name="Putnam N.H."/>
            <person name="Rokhsar D.S."/>
        </authorList>
    </citation>
    <scope>NUCLEOTIDE SEQUENCE</scope>
    <source>
        <strain evidence="5 7">I ESC-2004</strain>
    </source>
</reference>
<dbReference type="PANTHER" id="PTHR10196:SF67">
    <property type="entry name" value="SEDOHEPTULOKINASE"/>
    <property type="match status" value="1"/>
</dbReference>
<keyword evidence="7" id="KW-1185">Reference proteome</keyword>
<dbReference type="EMBL" id="KB295062">
    <property type="protein sequence ID" value="ELU13650.1"/>
    <property type="molecule type" value="Genomic_DNA"/>
</dbReference>
<feature type="non-terminal residue" evidence="5">
    <location>
        <position position="292"/>
    </location>
</feature>
<evidence type="ECO:0000259" key="4">
    <source>
        <dbReference type="Pfam" id="PF00370"/>
    </source>
</evidence>
<comment type="similarity">
    <text evidence="1">Belongs to the FGGY kinase family.</text>
</comment>
<dbReference type="EnsemblMetazoa" id="CapteT18196">
    <property type="protein sequence ID" value="CapteP18196"/>
    <property type="gene ID" value="CapteG18196"/>
</dbReference>
<name>R7VD94_CAPTE</name>
<dbReference type="Proteomes" id="UP000014760">
    <property type="component" value="Unassembled WGS sequence"/>
</dbReference>
<dbReference type="Pfam" id="PF00370">
    <property type="entry name" value="FGGY_N"/>
    <property type="match status" value="1"/>
</dbReference>
<dbReference type="HOGENOM" id="CLU_021676_1_0_1"/>
<dbReference type="PANTHER" id="PTHR10196">
    <property type="entry name" value="SUGAR KINASE"/>
    <property type="match status" value="1"/>
</dbReference>
<dbReference type="EMBL" id="AMQN01000719">
    <property type="status" value="NOT_ANNOTATED_CDS"/>
    <property type="molecule type" value="Genomic_DNA"/>
</dbReference>
<evidence type="ECO:0000256" key="1">
    <source>
        <dbReference type="ARBA" id="ARBA00009156"/>
    </source>
</evidence>
<evidence type="ECO:0000313" key="6">
    <source>
        <dbReference type="EnsemblMetazoa" id="CapteP18196"/>
    </source>
</evidence>
<dbReference type="CDD" id="cd07777">
    <property type="entry name" value="ASKHA_NBD_FGGY_SHK"/>
    <property type="match status" value="1"/>
</dbReference>
<feature type="domain" description="Carbohydrate kinase FGGY N-terminal" evidence="4">
    <location>
        <begin position="11"/>
        <end position="215"/>
    </location>
</feature>
<dbReference type="InterPro" id="IPR043129">
    <property type="entry name" value="ATPase_NBD"/>
</dbReference>
<evidence type="ECO:0000256" key="3">
    <source>
        <dbReference type="ARBA" id="ARBA00022777"/>
    </source>
</evidence>
<gene>
    <name evidence="5" type="ORF">CAPTEDRAFT_18196</name>
</gene>
<dbReference type="Gene3D" id="3.30.420.40">
    <property type="match status" value="1"/>
</dbReference>
<dbReference type="GO" id="GO:0050277">
    <property type="term" value="F:sedoheptulokinase activity"/>
    <property type="evidence" value="ECO:0007669"/>
    <property type="project" value="TreeGrafter"/>
</dbReference>
<dbReference type="STRING" id="283909.R7VD94"/>
<proteinExistence type="inferred from homology"/>
<dbReference type="GO" id="GO:0005829">
    <property type="term" value="C:cytosol"/>
    <property type="evidence" value="ECO:0007669"/>
    <property type="project" value="TreeGrafter"/>
</dbReference>
<dbReference type="SUPFAM" id="SSF53067">
    <property type="entry name" value="Actin-like ATPase domain"/>
    <property type="match status" value="1"/>
</dbReference>
<dbReference type="GO" id="GO:0006071">
    <property type="term" value="P:glycerol metabolic process"/>
    <property type="evidence" value="ECO:0007669"/>
    <property type="project" value="TreeGrafter"/>
</dbReference>
<sequence>MACHSLSTNANVIQDSTRDEQCPQKIISTFENCLAKCEPSLLSRVKAIGVCGQMHGAMMWNTEYDLHCPDKKNFSNLVTWQDARCSQEFLASLPAPSCGRLSSGFGCATMMWYLKNDPVHMKRYSHAGTIMDFLVAHLTGNVCMSTQNAASWGYFNPAELKWDTEKLASEHFPIHLLPKLVEAGSEAGLTRCSMHNIPEGIPVTAALGDLQCSTLASISDNKYAALNIGTSSQIAFELCDKQLLVPKSVDLFPYFHGRRLAVAASLNGGNIIGAFVDMLQEWMLQLGVEIER</sequence>
<reference evidence="6" key="3">
    <citation type="submission" date="2015-06" db="UniProtKB">
        <authorList>
            <consortium name="EnsemblMetazoa"/>
        </authorList>
    </citation>
    <scope>IDENTIFICATION</scope>
</reference>
<accession>R7VD94</accession>
<organism evidence="5">
    <name type="scientific">Capitella teleta</name>
    <name type="common">Polychaete worm</name>
    <dbReference type="NCBI Taxonomy" id="283909"/>
    <lineage>
        <taxon>Eukaryota</taxon>
        <taxon>Metazoa</taxon>
        <taxon>Spiralia</taxon>
        <taxon>Lophotrochozoa</taxon>
        <taxon>Annelida</taxon>
        <taxon>Polychaeta</taxon>
        <taxon>Sedentaria</taxon>
        <taxon>Scolecida</taxon>
        <taxon>Capitellidae</taxon>
        <taxon>Capitella</taxon>
    </lineage>
</organism>
<dbReference type="OrthoDB" id="10264182at2759"/>
<keyword evidence="2" id="KW-0808">Transferase</keyword>
<evidence type="ECO:0000313" key="5">
    <source>
        <dbReference type="EMBL" id="ELU13650.1"/>
    </source>
</evidence>
<dbReference type="InterPro" id="IPR018484">
    <property type="entry name" value="FGGY_N"/>
</dbReference>
<dbReference type="OMA" id="CAMNGGN"/>